<keyword evidence="3" id="KW-1185">Reference proteome</keyword>
<dbReference type="GO" id="GO:0016491">
    <property type="term" value="F:oxidoreductase activity"/>
    <property type="evidence" value="ECO:0007669"/>
    <property type="project" value="InterPro"/>
</dbReference>
<dbReference type="GO" id="GO:0010181">
    <property type="term" value="F:FMN binding"/>
    <property type="evidence" value="ECO:0007669"/>
    <property type="project" value="TreeGrafter"/>
</dbReference>
<dbReference type="OrthoDB" id="68575at2759"/>
<dbReference type="PANTHER" id="PTHR30543:SF21">
    <property type="entry name" value="NAD(P)H-DEPENDENT FMN REDUCTASE LOT6"/>
    <property type="match status" value="1"/>
</dbReference>
<evidence type="ECO:0000313" key="3">
    <source>
        <dbReference type="Proteomes" id="UP000019375"/>
    </source>
</evidence>
<dbReference type="Gene3D" id="3.40.50.360">
    <property type="match status" value="1"/>
</dbReference>
<reference evidence="3" key="1">
    <citation type="journal article" date="2013" name="Genome Announc.">
        <title>Genome sequence of the food spoilage yeast Zygosaccharomyces bailii CLIB 213(T).</title>
        <authorList>
            <person name="Galeote V."/>
            <person name="Bigey F."/>
            <person name="Devillers H."/>
            <person name="Neuveglise C."/>
            <person name="Dequin S."/>
        </authorList>
    </citation>
    <scope>NUCLEOTIDE SEQUENCE [LARGE SCALE GENOMIC DNA]</scope>
    <source>
        <strain evidence="3">CLIB 213 / ATCC 58445 / CBS 680 / CCRC 21525 / NBRC 1098 / NCYC 1416 / NRRL Y-2227</strain>
    </source>
</reference>
<dbReference type="Pfam" id="PF03358">
    <property type="entry name" value="FMN_red"/>
    <property type="match status" value="1"/>
</dbReference>
<organism evidence="2 3">
    <name type="scientific">Zygosaccharomyces bailii (strain CLIB 213 / ATCC 58445 / CBS 680 / BCRC 21525 / NBRC 1098 / NCYC 1416 / NRRL Y-2227)</name>
    <dbReference type="NCBI Taxonomy" id="1333698"/>
    <lineage>
        <taxon>Eukaryota</taxon>
        <taxon>Fungi</taxon>
        <taxon>Dikarya</taxon>
        <taxon>Ascomycota</taxon>
        <taxon>Saccharomycotina</taxon>
        <taxon>Saccharomycetes</taxon>
        <taxon>Saccharomycetales</taxon>
        <taxon>Saccharomycetaceae</taxon>
        <taxon>Zygosaccharomyces</taxon>
    </lineage>
</organism>
<dbReference type="GO" id="GO:0005829">
    <property type="term" value="C:cytosol"/>
    <property type="evidence" value="ECO:0007669"/>
    <property type="project" value="TreeGrafter"/>
</dbReference>
<dbReference type="InterPro" id="IPR005025">
    <property type="entry name" value="FMN_Rdtase-like_dom"/>
</dbReference>
<evidence type="ECO:0000259" key="1">
    <source>
        <dbReference type="Pfam" id="PF03358"/>
    </source>
</evidence>
<dbReference type="PANTHER" id="PTHR30543">
    <property type="entry name" value="CHROMATE REDUCTASE"/>
    <property type="match status" value="1"/>
</dbReference>
<dbReference type="InterPro" id="IPR050712">
    <property type="entry name" value="NAD(P)H-dep_reductase"/>
</dbReference>
<evidence type="ECO:0000313" key="2">
    <source>
        <dbReference type="EMBL" id="CDF91318.1"/>
    </source>
</evidence>
<dbReference type="AlphaFoldDB" id="A0A8J2XDI9"/>
<accession>A0A8J2XDI9</accession>
<protein>
    <submittedName>
        <fullName evidence="2">ZYBA0S11-00122g1_1</fullName>
    </submittedName>
</protein>
<name>A0A8J2XDI9_ZYGB2</name>
<sequence length="192" mass="21962">MTVFKIGVVTGSIRQGRLCPKIVQYIVKLIESNTWQKDFALYTIDLKEWDLPLSTESTIPAMIKRSDDYEHECTRNWSKEIYNYDAFIFVTPQYNWGYPAALKNALDYLYNEWANKPAMIVSYGSHGGSKCNSQLEQVLTGLGMVVSRSNPEIPFPTRKQILEGVPENFNFDDIAGIRNHILLSTEELISNL</sequence>
<dbReference type="Proteomes" id="UP000019375">
    <property type="component" value="Unassembled WGS sequence"/>
</dbReference>
<gene>
    <name evidence="2" type="ORF">BN860_00122g</name>
</gene>
<dbReference type="EMBL" id="HG316464">
    <property type="protein sequence ID" value="CDF91318.1"/>
    <property type="molecule type" value="Genomic_DNA"/>
</dbReference>
<feature type="domain" description="NADPH-dependent FMN reductase-like" evidence="1">
    <location>
        <begin position="5"/>
        <end position="149"/>
    </location>
</feature>
<dbReference type="SUPFAM" id="SSF52218">
    <property type="entry name" value="Flavoproteins"/>
    <property type="match status" value="1"/>
</dbReference>
<dbReference type="InterPro" id="IPR029039">
    <property type="entry name" value="Flavoprotein-like_sf"/>
</dbReference>
<proteinExistence type="predicted"/>